<dbReference type="AlphaFoldDB" id="A0A6L4WTJ7"/>
<keyword evidence="3" id="KW-1185">Reference proteome</keyword>
<evidence type="ECO:0000313" key="1">
    <source>
        <dbReference type="EMBL" id="KAB7889449.1"/>
    </source>
</evidence>
<comment type="caution">
    <text evidence="1">The sequence shown here is derived from an EMBL/GenBank/DDBJ whole genome shotgun (WGS) entry which is preliminary data.</text>
</comment>
<dbReference type="RefSeq" id="WP_152188134.1">
    <property type="nucleotide sequence ID" value="NZ_WFKI01000014.1"/>
</dbReference>
<dbReference type="Proteomes" id="UP000472839">
    <property type="component" value="Unassembled WGS sequence"/>
</dbReference>
<evidence type="ECO:0000313" key="4">
    <source>
        <dbReference type="Proteomes" id="UP000472839"/>
    </source>
</evidence>
<proteinExistence type="predicted"/>
<dbReference type="Proteomes" id="UP000461010">
    <property type="component" value="Unassembled WGS sequence"/>
</dbReference>
<accession>A0A6L4WTJ7</accession>
<sequence>MIFIHANYTKQSSLFTKSISSITKIPAISFSTSPYEPRIRLYKDFSTVIYPEQKKLSYMDFVYEN</sequence>
<evidence type="ECO:0000313" key="2">
    <source>
        <dbReference type="EMBL" id="KAB7892538.1"/>
    </source>
</evidence>
<organism evidence="1 4">
    <name type="scientific">Poseidonibacter ostreae</name>
    <dbReference type="NCBI Taxonomy" id="2654171"/>
    <lineage>
        <taxon>Bacteria</taxon>
        <taxon>Pseudomonadati</taxon>
        <taxon>Campylobacterota</taxon>
        <taxon>Epsilonproteobacteria</taxon>
        <taxon>Campylobacterales</taxon>
        <taxon>Arcobacteraceae</taxon>
        <taxon>Poseidonibacter</taxon>
    </lineage>
</organism>
<dbReference type="EMBL" id="WFKJ01000004">
    <property type="protein sequence ID" value="KAB7892538.1"/>
    <property type="molecule type" value="Genomic_DNA"/>
</dbReference>
<protein>
    <submittedName>
        <fullName evidence="1">Uncharacterized protein</fullName>
    </submittedName>
</protein>
<dbReference type="EMBL" id="WFKK01000013">
    <property type="protein sequence ID" value="KAB7889449.1"/>
    <property type="molecule type" value="Genomic_DNA"/>
</dbReference>
<reference evidence="3 4" key="1">
    <citation type="submission" date="2019-10" db="EMBL/GenBank/DDBJ databases">
        <title>Poseidonibacter ostreae sp. nov., isolated from the gut of the Ostrea denselamellosa.</title>
        <authorList>
            <person name="Choi A."/>
        </authorList>
    </citation>
    <scope>NUCLEOTIDE SEQUENCE [LARGE SCALE GENOMIC DNA]</scope>
    <source>
        <strain evidence="1 4">SJOD-M-33</strain>
        <strain evidence="2 3">SJOD-M-5</strain>
    </source>
</reference>
<evidence type="ECO:0000313" key="3">
    <source>
        <dbReference type="Proteomes" id="UP000461010"/>
    </source>
</evidence>
<name>A0A6L4WTJ7_9BACT</name>
<gene>
    <name evidence="2" type="ORF">GBG18_02620</name>
    <name evidence="1" type="ORF">GBG19_05940</name>
</gene>